<dbReference type="eggNOG" id="KOG2979">
    <property type="taxonomic scope" value="Eukaryota"/>
</dbReference>
<dbReference type="STRING" id="7070.D6WW06"/>
<evidence type="ECO:0000259" key="14">
    <source>
        <dbReference type="PROSITE" id="PS51044"/>
    </source>
</evidence>
<evidence type="ECO:0000256" key="12">
    <source>
        <dbReference type="ARBA" id="ARBA00032533"/>
    </source>
</evidence>
<dbReference type="GO" id="GO:0008270">
    <property type="term" value="F:zinc ion binding"/>
    <property type="evidence" value="ECO:0007669"/>
    <property type="project" value="UniProtKB-KW"/>
</dbReference>
<dbReference type="InterPro" id="IPR013083">
    <property type="entry name" value="Znf_RING/FYVE/PHD"/>
</dbReference>
<dbReference type="GO" id="GO:0000724">
    <property type="term" value="P:double-strand break repair via homologous recombination"/>
    <property type="evidence" value="ECO:0000318"/>
    <property type="project" value="GO_Central"/>
</dbReference>
<keyword evidence="7 13" id="KW-0863">Zinc-finger</keyword>
<evidence type="ECO:0000313" key="16">
    <source>
        <dbReference type="Proteomes" id="UP000007266"/>
    </source>
</evidence>
<dbReference type="GO" id="GO:0005634">
    <property type="term" value="C:nucleus"/>
    <property type="evidence" value="ECO:0000318"/>
    <property type="project" value="GO_Central"/>
</dbReference>
<reference evidence="15 16" key="2">
    <citation type="journal article" date="2010" name="Nucleic Acids Res.">
        <title>BeetleBase in 2010: revisions to provide comprehensive genomic information for Tribolium castaneum.</title>
        <authorList>
            <person name="Kim H.S."/>
            <person name="Murphy T."/>
            <person name="Xia J."/>
            <person name="Caragea D."/>
            <person name="Park Y."/>
            <person name="Beeman R.W."/>
            <person name="Lorenzen M.D."/>
            <person name="Butcher S."/>
            <person name="Manak J.R."/>
            <person name="Brown S.J."/>
        </authorList>
    </citation>
    <scope>GENOME REANNOTATION</scope>
    <source>
        <strain evidence="15 16">Georgia GA2</strain>
    </source>
</reference>
<accession>D6WW06</accession>
<dbReference type="GO" id="GO:0016925">
    <property type="term" value="P:protein sumoylation"/>
    <property type="evidence" value="ECO:0000318"/>
    <property type="project" value="GO_Central"/>
</dbReference>
<dbReference type="Pfam" id="PF11789">
    <property type="entry name" value="zf-Nse"/>
    <property type="match status" value="1"/>
</dbReference>
<dbReference type="GO" id="GO:0016874">
    <property type="term" value="F:ligase activity"/>
    <property type="evidence" value="ECO:0007669"/>
    <property type="project" value="UniProtKB-KW"/>
</dbReference>
<gene>
    <name evidence="15" type="primary">GLEAN_05834</name>
    <name evidence="15" type="ORF">TcasGA2_TC005834</name>
</gene>
<name>D6WW06_TRICA</name>
<comment type="subcellular location">
    <subcellularLocation>
        <location evidence="1">Nucleus</location>
    </subcellularLocation>
</comment>
<dbReference type="PANTHER" id="PTHR21330">
    <property type="entry name" value="E3 SUMO-PROTEIN LIGASE NSE2"/>
    <property type="match status" value="1"/>
</dbReference>
<evidence type="ECO:0000256" key="4">
    <source>
        <dbReference type="ARBA" id="ARBA00020923"/>
    </source>
</evidence>
<dbReference type="Gene3D" id="3.30.40.10">
    <property type="entry name" value="Zinc/RING finger domain, C3HC4 (zinc finger)"/>
    <property type="match status" value="1"/>
</dbReference>
<comment type="similarity">
    <text evidence="3">Belongs to the NSE2 family.</text>
</comment>
<dbReference type="Proteomes" id="UP000007266">
    <property type="component" value="Linkage group 8"/>
</dbReference>
<dbReference type="GO" id="GO:0061665">
    <property type="term" value="F:SUMO ligase activity"/>
    <property type="evidence" value="ECO:0000318"/>
    <property type="project" value="GO_Central"/>
</dbReference>
<keyword evidence="8" id="KW-0833">Ubl conjugation pathway</keyword>
<reference evidence="15 16" key="1">
    <citation type="journal article" date="2008" name="Nature">
        <title>The genome of the model beetle and pest Tribolium castaneum.</title>
        <authorList>
            <consortium name="Tribolium Genome Sequencing Consortium"/>
            <person name="Richards S."/>
            <person name="Gibbs R.A."/>
            <person name="Weinstock G.M."/>
            <person name="Brown S.J."/>
            <person name="Denell R."/>
            <person name="Beeman R.W."/>
            <person name="Gibbs R."/>
            <person name="Beeman R.W."/>
            <person name="Brown S.J."/>
            <person name="Bucher G."/>
            <person name="Friedrich M."/>
            <person name="Grimmelikhuijzen C.J."/>
            <person name="Klingler M."/>
            <person name="Lorenzen M."/>
            <person name="Richards S."/>
            <person name="Roth S."/>
            <person name="Schroder R."/>
            <person name="Tautz D."/>
            <person name="Zdobnov E.M."/>
            <person name="Muzny D."/>
            <person name="Gibbs R.A."/>
            <person name="Weinstock G.M."/>
            <person name="Attaway T."/>
            <person name="Bell S."/>
            <person name="Buhay C.J."/>
            <person name="Chandrabose M.N."/>
            <person name="Chavez D."/>
            <person name="Clerk-Blankenburg K.P."/>
            <person name="Cree A."/>
            <person name="Dao M."/>
            <person name="Davis C."/>
            <person name="Chacko J."/>
            <person name="Dinh H."/>
            <person name="Dugan-Rocha S."/>
            <person name="Fowler G."/>
            <person name="Garner T.T."/>
            <person name="Garnes J."/>
            <person name="Gnirke A."/>
            <person name="Hawes A."/>
            <person name="Hernandez J."/>
            <person name="Hines S."/>
            <person name="Holder M."/>
            <person name="Hume J."/>
            <person name="Jhangiani S.N."/>
            <person name="Joshi V."/>
            <person name="Khan Z.M."/>
            <person name="Jackson L."/>
            <person name="Kovar C."/>
            <person name="Kowis A."/>
            <person name="Lee S."/>
            <person name="Lewis L.R."/>
            <person name="Margolis J."/>
            <person name="Morgan M."/>
            <person name="Nazareth L.V."/>
            <person name="Nguyen N."/>
            <person name="Okwuonu G."/>
            <person name="Parker D."/>
            <person name="Richards S."/>
            <person name="Ruiz S.J."/>
            <person name="Santibanez J."/>
            <person name="Savard J."/>
            <person name="Scherer S.E."/>
            <person name="Schneider B."/>
            <person name="Sodergren E."/>
            <person name="Tautz D."/>
            <person name="Vattahil S."/>
            <person name="Villasana D."/>
            <person name="White C.S."/>
            <person name="Wright R."/>
            <person name="Park Y."/>
            <person name="Beeman R.W."/>
            <person name="Lord J."/>
            <person name="Oppert B."/>
            <person name="Lorenzen M."/>
            <person name="Brown S."/>
            <person name="Wang L."/>
            <person name="Savard J."/>
            <person name="Tautz D."/>
            <person name="Richards S."/>
            <person name="Weinstock G."/>
            <person name="Gibbs R.A."/>
            <person name="Liu Y."/>
            <person name="Worley K."/>
            <person name="Weinstock G."/>
            <person name="Elsik C.G."/>
            <person name="Reese J.T."/>
            <person name="Elhaik E."/>
            <person name="Landan G."/>
            <person name="Graur D."/>
            <person name="Arensburger P."/>
            <person name="Atkinson P."/>
            <person name="Beeman R.W."/>
            <person name="Beidler J."/>
            <person name="Brown S.J."/>
            <person name="Demuth J.P."/>
            <person name="Drury D.W."/>
            <person name="Du Y.Z."/>
            <person name="Fujiwara H."/>
            <person name="Lorenzen M."/>
            <person name="Maselli V."/>
            <person name="Osanai M."/>
            <person name="Park Y."/>
            <person name="Robertson H.M."/>
            <person name="Tu Z."/>
            <person name="Wang J.J."/>
            <person name="Wang S."/>
            <person name="Richards S."/>
            <person name="Song H."/>
            <person name="Zhang L."/>
            <person name="Sodergren E."/>
            <person name="Werner D."/>
            <person name="Stanke M."/>
            <person name="Morgenstern B."/>
            <person name="Solovyev V."/>
            <person name="Kosarev P."/>
            <person name="Brown G."/>
            <person name="Chen H.C."/>
            <person name="Ermolaeva O."/>
            <person name="Hlavina W."/>
            <person name="Kapustin Y."/>
            <person name="Kiryutin B."/>
            <person name="Kitts P."/>
            <person name="Maglott D."/>
            <person name="Pruitt K."/>
            <person name="Sapojnikov V."/>
            <person name="Souvorov A."/>
            <person name="Mackey A.J."/>
            <person name="Waterhouse R.M."/>
            <person name="Wyder S."/>
            <person name="Zdobnov E.M."/>
            <person name="Zdobnov E.M."/>
            <person name="Wyder S."/>
            <person name="Kriventseva E.V."/>
            <person name="Kadowaki T."/>
            <person name="Bork P."/>
            <person name="Aranda M."/>
            <person name="Bao R."/>
            <person name="Beermann A."/>
            <person name="Berns N."/>
            <person name="Bolognesi R."/>
            <person name="Bonneton F."/>
            <person name="Bopp D."/>
            <person name="Brown S.J."/>
            <person name="Bucher G."/>
            <person name="Butts T."/>
            <person name="Chaumot A."/>
            <person name="Denell R.E."/>
            <person name="Ferrier D.E."/>
            <person name="Friedrich M."/>
            <person name="Gordon C.M."/>
            <person name="Jindra M."/>
            <person name="Klingler M."/>
            <person name="Lan Q."/>
            <person name="Lattorff H.M."/>
            <person name="Laudet V."/>
            <person name="von Levetsow C."/>
            <person name="Liu Z."/>
            <person name="Lutz R."/>
            <person name="Lynch J.A."/>
            <person name="da Fonseca R.N."/>
            <person name="Posnien N."/>
            <person name="Reuter R."/>
            <person name="Roth S."/>
            <person name="Savard J."/>
            <person name="Schinko J.B."/>
            <person name="Schmitt C."/>
            <person name="Schoppmeier M."/>
            <person name="Schroder R."/>
            <person name="Shippy T.D."/>
            <person name="Simonnet F."/>
            <person name="Marques-Souza H."/>
            <person name="Tautz D."/>
            <person name="Tomoyasu Y."/>
            <person name="Trauner J."/>
            <person name="Van der Zee M."/>
            <person name="Vervoort M."/>
            <person name="Wittkopp N."/>
            <person name="Wimmer E.A."/>
            <person name="Yang X."/>
            <person name="Jones A.K."/>
            <person name="Sattelle D.B."/>
            <person name="Ebert P.R."/>
            <person name="Nelson D."/>
            <person name="Scott J.G."/>
            <person name="Beeman R.W."/>
            <person name="Muthukrishnan S."/>
            <person name="Kramer K.J."/>
            <person name="Arakane Y."/>
            <person name="Beeman R.W."/>
            <person name="Zhu Q."/>
            <person name="Hogenkamp D."/>
            <person name="Dixit R."/>
            <person name="Oppert B."/>
            <person name="Jiang H."/>
            <person name="Zou Z."/>
            <person name="Marshall J."/>
            <person name="Elpidina E."/>
            <person name="Vinokurov K."/>
            <person name="Oppert C."/>
            <person name="Zou Z."/>
            <person name="Evans J."/>
            <person name="Lu Z."/>
            <person name="Zhao P."/>
            <person name="Sumathipala N."/>
            <person name="Altincicek B."/>
            <person name="Vilcinskas A."/>
            <person name="Williams M."/>
            <person name="Hultmark D."/>
            <person name="Hetru C."/>
            <person name="Jiang H."/>
            <person name="Grimmelikhuijzen C.J."/>
            <person name="Hauser F."/>
            <person name="Cazzamali G."/>
            <person name="Williamson M."/>
            <person name="Park Y."/>
            <person name="Li B."/>
            <person name="Tanaka Y."/>
            <person name="Predel R."/>
            <person name="Neupert S."/>
            <person name="Schachtner J."/>
            <person name="Verleyen P."/>
            <person name="Raible F."/>
            <person name="Bork P."/>
            <person name="Friedrich M."/>
            <person name="Walden K.K."/>
            <person name="Robertson H.M."/>
            <person name="Angeli S."/>
            <person name="Foret S."/>
            <person name="Bucher G."/>
            <person name="Schuetz S."/>
            <person name="Maleszka R."/>
            <person name="Wimmer E.A."/>
            <person name="Beeman R.W."/>
            <person name="Lorenzen M."/>
            <person name="Tomoyasu Y."/>
            <person name="Miller S.C."/>
            <person name="Grossmann D."/>
            <person name="Bucher G."/>
        </authorList>
    </citation>
    <scope>NUCLEOTIDE SEQUENCE [LARGE SCALE GENOMIC DNA]</scope>
    <source>
        <strain evidence="15 16">Georgia GA2</strain>
    </source>
</reference>
<dbReference type="CDD" id="cd16651">
    <property type="entry name" value="SPL-RING_NSE2"/>
    <property type="match status" value="1"/>
</dbReference>
<organism evidence="15 16">
    <name type="scientific">Tribolium castaneum</name>
    <name type="common">Red flour beetle</name>
    <dbReference type="NCBI Taxonomy" id="7070"/>
    <lineage>
        <taxon>Eukaryota</taxon>
        <taxon>Metazoa</taxon>
        <taxon>Ecdysozoa</taxon>
        <taxon>Arthropoda</taxon>
        <taxon>Hexapoda</taxon>
        <taxon>Insecta</taxon>
        <taxon>Pterygota</taxon>
        <taxon>Neoptera</taxon>
        <taxon>Endopterygota</taxon>
        <taxon>Coleoptera</taxon>
        <taxon>Polyphaga</taxon>
        <taxon>Cucujiformia</taxon>
        <taxon>Tenebrionidae</taxon>
        <taxon>Tenebrionidae incertae sedis</taxon>
        <taxon>Tribolium</taxon>
    </lineage>
</organism>
<keyword evidence="15" id="KW-0436">Ligase</keyword>
<evidence type="ECO:0000256" key="5">
    <source>
        <dbReference type="ARBA" id="ARBA00022679"/>
    </source>
</evidence>
<dbReference type="EMBL" id="KQ971359">
    <property type="protein sequence ID" value="EFA08207.1"/>
    <property type="molecule type" value="Genomic_DNA"/>
</dbReference>
<dbReference type="PANTHER" id="PTHR21330:SF1">
    <property type="entry name" value="E3 SUMO-PROTEIN LIGASE NSE2"/>
    <property type="match status" value="1"/>
</dbReference>
<dbReference type="HOGENOM" id="CLU_106543_1_0_1"/>
<comment type="pathway">
    <text evidence="2">Protein modification; protein sumoylation.</text>
</comment>
<evidence type="ECO:0000313" key="15">
    <source>
        <dbReference type="EMBL" id="EFA08207.1"/>
    </source>
</evidence>
<evidence type="ECO:0000256" key="10">
    <source>
        <dbReference type="ARBA" id="ARBA00023242"/>
    </source>
</evidence>
<keyword evidence="5" id="KW-0808">Transferase</keyword>
<keyword evidence="6" id="KW-0479">Metal-binding</keyword>
<dbReference type="InParanoid" id="D6WW06"/>
<evidence type="ECO:0000256" key="8">
    <source>
        <dbReference type="ARBA" id="ARBA00022786"/>
    </source>
</evidence>
<dbReference type="InterPro" id="IPR026846">
    <property type="entry name" value="Nse2(Mms21)"/>
</dbReference>
<keyword evidence="10" id="KW-0539">Nucleus</keyword>
<proteinExistence type="inferred from homology"/>
<dbReference type="PROSITE" id="PS51044">
    <property type="entry name" value="ZF_SP_RING"/>
    <property type="match status" value="1"/>
</dbReference>
<dbReference type="GO" id="GO:0030915">
    <property type="term" value="C:Smc5-Smc6 complex"/>
    <property type="evidence" value="ECO:0000318"/>
    <property type="project" value="GO_Central"/>
</dbReference>
<evidence type="ECO:0000256" key="7">
    <source>
        <dbReference type="ARBA" id="ARBA00022771"/>
    </source>
</evidence>
<keyword evidence="9" id="KW-0862">Zinc</keyword>
<dbReference type="FunCoup" id="D6WW06">
    <property type="interactions" value="1606"/>
</dbReference>
<evidence type="ECO:0000256" key="9">
    <source>
        <dbReference type="ARBA" id="ARBA00022833"/>
    </source>
</evidence>
<dbReference type="InterPro" id="IPR004181">
    <property type="entry name" value="Znf_MIZ"/>
</dbReference>
<sequence>MASQFERQDNLLEDCVNSLKTCKELIETHLDGPERAGELSQLEAIVKDYCLLSFNASKSSEACREVLDYFNNESTDHDVDIDELYNTKLASKKQAFSGNYPEEEIWKEVFMGVRDREIEEVEQGTSQDDATEYEEMGDSIFCSNVFTPPVDPISKMVIQNPYKSKKCGHIYDYKFILQYIKSRKSKAQCPYIGCNNGSISVDQLVKDQETQSKIENYQRNTNTESD</sequence>
<evidence type="ECO:0000256" key="1">
    <source>
        <dbReference type="ARBA" id="ARBA00004123"/>
    </source>
</evidence>
<evidence type="ECO:0000256" key="3">
    <source>
        <dbReference type="ARBA" id="ARBA00008212"/>
    </source>
</evidence>
<evidence type="ECO:0000256" key="13">
    <source>
        <dbReference type="PROSITE-ProRule" id="PRU00452"/>
    </source>
</evidence>
<feature type="domain" description="SP-RING-type" evidence="14">
    <location>
        <begin position="129"/>
        <end position="219"/>
    </location>
</feature>
<dbReference type="PhylomeDB" id="D6WW06"/>
<keyword evidence="16" id="KW-1185">Reference proteome</keyword>
<dbReference type="OMA" id="ATEYEEM"/>
<dbReference type="AlphaFoldDB" id="D6WW06"/>
<evidence type="ECO:0000256" key="6">
    <source>
        <dbReference type="ARBA" id="ARBA00022723"/>
    </source>
</evidence>
<protein>
    <recommendedName>
        <fullName evidence="4">E3 SUMO-protein ligase NSE2</fullName>
    </recommendedName>
    <alternativeName>
        <fullName evidence="11">E3 SUMO-protein transferase NSE2</fullName>
    </alternativeName>
    <alternativeName>
        <fullName evidence="12">Non-structural maintenance of chromosomes element 2 homolog</fullName>
    </alternativeName>
</protein>
<evidence type="ECO:0000256" key="2">
    <source>
        <dbReference type="ARBA" id="ARBA00004718"/>
    </source>
</evidence>
<dbReference type="UniPathway" id="UPA00886"/>
<dbReference type="SUPFAM" id="SSF57850">
    <property type="entry name" value="RING/U-box"/>
    <property type="match status" value="1"/>
</dbReference>
<evidence type="ECO:0000256" key="11">
    <source>
        <dbReference type="ARBA" id="ARBA00031731"/>
    </source>
</evidence>